<accession>A0A1I2GLJ6</accession>
<dbReference type="STRING" id="1177982.SAMN04489711_115131"/>
<gene>
    <name evidence="1" type="ORF">SAMN04489711_115131</name>
</gene>
<dbReference type="Proteomes" id="UP000199119">
    <property type="component" value="Unassembled WGS sequence"/>
</dbReference>
<dbReference type="AlphaFoldDB" id="A0A1I2GLJ6"/>
<name>A0A1I2GLJ6_9BURK</name>
<organism evidence="1 2">
    <name type="scientific">Paracidovorax wautersii</name>
    <dbReference type="NCBI Taxonomy" id="1177982"/>
    <lineage>
        <taxon>Bacteria</taxon>
        <taxon>Pseudomonadati</taxon>
        <taxon>Pseudomonadota</taxon>
        <taxon>Betaproteobacteria</taxon>
        <taxon>Burkholderiales</taxon>
        <taxon>Comamonadaceae</taxon>
        <taxon>Paracidovorax</taxon>
    </lineage>
</organism>
<sequence>MGFHVAAARGALPIIRRMPLRRIVFLVWFCLLLAACSPALNWREVRLGDAAMTALLPCKPEHAVRAVELGAGRQADLALWSCDADGATFAVSHMAAPEPAQADAALLQWRAAVLARLQVAQAAAAAAQAAAVPFAPAGALALPASVRLQVAGKRGDGRPVSADAVWFARPEGGAVRLYHAVVYAPEARPQAAGAFFAGLQGR</sequence>
<keyword evidence="2" id="KW-1185">Reference proteome</keyword>
<evidence type="ECO:0000313" key="1">
    <source>
        <dbReference type="EMBL" id="SFF18118.1"/>
    </source>
</evidence>
<dbReference type="EMBL" id="FONX01000015">
    <property type="protein sequence ID" value="SFF18118.1"/>
    <property type="molecule type" value="Genomic_DNA"/>
</dbReference>
<evidence type="ECO:0000313" key="2">
    <source>
        <dbReference type="Proteomes" id="UP000199119"/>
    </source>
</evidence>
<proteinExistence type="predicted"/>
<reference evidence="2" key="1">
    <citation type="submission" date="2016-10" db="EMBL/GenBank/DDBJ databases">
        <authorList>
            <person name="Varghese N."/>
            <person name="Submissions S."/>
        </authorList>
    </citation>
    <scope>NUCLEOTIDE SEQUENCE [LARGE SCALE GENOMIC DNA]</scope>
    <source>
        <strain evidence="2">DSM 27981</strain>
    </source>
</reference>
<protein>
    <submittedName>
        <fullName evidence="1">Uncharacterized protein</fullName>
    </submittedName>
</protein>